<evidence type="ECO:0000313" key="2">
    <source>
        <dbReference type="Proteomes" id="UP001054252"/>
    </source>
</evidence>
<dbReference type="EMBL" id="BPVZ01000066">
    <property type="protein sequence ID" value="GKV24728.1"/>
    <property type="molecule type" value="Genomic_DNA"/>
</dbReference>
<reference evidence="1 2" key="1">
    <citation type="journal article" date="2021" name="Commun. Biol.">
        <title>The genome of Shorea leprosula (Dipterocarpaceae) highlights the ecological relevance of drought in aseasonal tropical rainforests.</title>
        <authorList>
            <person name="Ng K.K.S."/>
            <person name="Kobayashi M.J."/>
            <person name="Fawcett J.A."/>
            <person name="Hatakeyama M."/>
            <person name="Paape T."/>
            <person name="Ng C.H."/>
            <person name="Ang C.C."/>
            <person name="Tnah L.H."/>
            <person name="Lee C.T."/>
            <person name="Nishiyama T."/>
            <person name="Sese J."/>
            <person name="O'Brien M.J."/>
            <person name="Copetti D."/>
            <person name="Mohd Noor M.I."/>
            <person name="Ong R.C."/>
            <person name="Putra M."/>
            <person name="Sireger I.Z."/>
            <person name="Indrioko S."/>
            <person name="Kosugi Y."/>
            <person name="Izuno A."/>
            <person name="Isagi Y."/>
            <person name="Lee S.L."/>
            <person name="Shimizu K.K."/>
        </authorList>
    </citation>
    <scope>NUCLEOTIDE SEQUENCE [LARGE SCALE GENOMIC DNA]</scope>
    <source>
        <strain evidence="1">214</strain>
    </source>
</reference>
<protein>
    <submittedName>
        <fullName evidence="1">Uncharacterized protein</fullName>
    </submittedName>
</protein>
<sequence length="135" mass="15035">MLAGFVNLMQEHLLGPVRFIDPTQQRWVHLLGSSIEPKSTCWVLLGLVRFDYWVRRSNLAGTIGKCLGLQKVKGNEEEEEVVAGFDFKPSAPLGSINPVTIGVQKNPIMLGSFEPIFQTQQKKNWKGLDLVLGEG</sequence>
<organism evidence="1 2">
    <name type="scientific">Rubroshorea leprosula</name>
    <dbReference type="NCBI Taxonomy" id="152421"/>
    <lineage>
        <taxon>Eukaryota</taxon>
        <taxon>Viridiplantae</taxon>
        <taxon>Streptophyta</taxon>
        <taxon>Embryophyta</taxon>
        <taxon>Tracheophyta</taxon>
        <taxon>Spermatophyta</taxon>
        <taxon>Magnoliopsida</taxon>
        <taxon>eudicotyledons</taxon>
        <taxon>Gunneridae</taxon>
        <taxon>Pentapetalae</taxon>
        <taxon>rosids</taxon>
        <taxon>malvids</taxon>
        <taxon>Malvales</taxon>
        <taxon>Dipterocarpaceae</taxon>
        <taxon>Rubroshorea</taxon>
    </lineage>
</organism>
<keyword evidence="2" id="KW-1185">Reference proteome</keyword>
<dbReference type="AlphaFoldDB" id="A0AAV5KJM3"/>
<evidence type="ECO:0000313" key="1">
    <source>
        <dbReference type="EMBL" id="GKV24728.1"/>
    </source>
</evidence>
<dbReference type="Proteomes" id="UP001054252">
    <property type="component" value="Unassembled WGS sequence"/>
</dbReference>
<accession>A0AAV5KJM3</accession>
<name>A0AAV5KJM3_9ROSI</name>
<proteinExistence type="predicted"/>
<gene>
    <name evidence="1" type="ORF">SLEP1_g34307</name>
</gene>
<comment type="caution">
    <text evidence="1">The sequence shown here is derived from an EMBL/GenBank/DDBJ whole genome shotgun (WGS) entry which is preliminary data.</text>
</comment>